<sequence>MEQREQYRQLIEQYRTTTLAETEQIFCRSTGKPNSSSQNIALPVINLCEMPNTSTKTRSIIPVQETSQRNFIATHQPSPTSFKSFHRSPTSCQVLGSEESKLKDLNSVENKSSSKNVCVPSSSRLNSSPAPSGHHNINLSSSSALHTPNGGSAKIDWFSPSSPYLCKTFVTDLMNTYGRRERDRKRMLVEEETRARLLKEKRETKDKMLAEMLEKRLHFSTEDDVEVIPELTPEMEDAVKNALIPYPQGEVLAESFNISITRQHMSTLAGLNWLNDEIINYYMELIVQRSKEVDNLPDAHAMNTFFYPKLSTQGYRPIRRWTKKVDIFSKKLIFFPIHLGVHWTLAVADFRSKEITYYDSMGGSNHKCLETIKMYLASEHLDKKKTSYDVSDWKTTNMSPDEIPQQLNGSDCGVFTCTFAEFISRKATLSFTQDDMPLIRLTMIWEILQAKLTR</sequence>
<proteinExistence type="inferred from homology"/>
<comment type="caution">
    <text evidence="7">The sequence shown here is derived from an EMBL/GenBank/DDBJ whole genome shotgun (WGS) entry which is preliminary data.</text>
</comment>
<organism evidence="7 8">
    <name type="scientific">Clavelina lepadiformis</name>
    <name type="common">Light-bulb sea squirt</name>
    <name type="synonym">Ascidia lepadiformis</name>
    <dbReference type="NCBI Taxonomy" id="159417"/>
    <lineage>
        <taxon>Eukaryota</taxon>
        <taxon>Metazoa</taxon>
        <taxon>Chordata</taxon>
        <taxon>Tunicata</taxon>
        <taxon>Ascidiacea</taxon>
        <taxon>Aplousobranchia</taxon>
        <taxon>Clavelinidae</taxon>
        <taxon>Clavelina</taxon>
    </lineage>
</organism>
<dbReference type="Proteomes" id="UP001642483">
    <property type="component" value="Unassembled WGS sequence"/>
</dbReference>
<name>A0ABP0GAG0_CLALP</name>
<feature type="region of interest" description="Disordered" evidence="5">
    <location>
        <begin position="106"/>
        <end position="145"/>
    </location>
</feature>
<dbReference type="PANTHER" id="PTHR12606:SF141">
    <property type="entry name" value="GH15225P-RELATED"/>
    <property type="match status" value="1"/>
</dbReference>
<dbReference type="PROSITE" id="PS50600">
    <property type="entry name" value="ULP_PROTEASE"/>
    <property type="match status" value="1"/>
</dbReference>
<protein>
    <recommendedName>
        <fullName evidence="6">Ubiquitin-like protease family profile domain-containing protein</fullName>
    </recommendedName>
</protein>
<keyword evidence="4" id="KW-0788">Thiol protease</keyword>
<keyword evidence="2" id="KW-0645">Protease</keyword>
<evidence type="ECO:0000256" key="1">
    <source>
        <dbReference type="ARBA" id="ARBA00005234"/>
    </source>
</evidence>
<feature type="compositionally biased region" description="Low complexity" evidence="5">
    <location>
        <begin position="107"/>
        <end position="132"/>
    </location>
</feature>
<dbReference type="InterPro" id="IPR003653">
    <property type="entry name" value="Peptidase_C48_C"/>
</dbReference>
<dbReference type="PANTHER" id="PTHR12606">
    <property type="entry name" value="SENTRIN/SUMO-SPECIFIC PROTEASE"/>
    <property type="match status" value="1"/>
</dbReference>
<evidence type="ECO:0000313" key="7">
    <source>
        <dbReference type="EMBL" id="CAK8688793.1"/>
    </source>
</evidence>
<reference evidence="7 8" key="1">
    <citation type="submission" date="2024-02" db="EMBL/GenBank/DDBJ databases">
        <authorList>
            <person name="Daric V."/>
            <person name="Darras S."/>
        </authorList>
    </citation>
    <scope>NUCLEOTIDE SEQUENCE [LARGE SCALE GENOMIC DNA]</scope>
</reference>
<keyword evidence="8" id="KW-1185">Reference proteome</keyword>
<gene>
    <name evidence="7" type="ORF">CVLEPA_LOCUS20765</name>
</gene>
<evidence type="ECO:0000313" key="8">
    <source>
        <dbReference type="Proteomes" id="UP001642483"/>
    </source>
</evidence>
<feature type="compositionally biased region" description="Polar residues" evidence="5">
    <location>
        <begin position="135"/>
        <end position="145"/>
    </location>
</feature>
<dbReference type="InterPro" id="IPR038765">
    <property type="entry name" value="Papain-like_cys_pep_sf"/>
</dbReference>
<feature type="domain" description="Ubiquitin-like protease family profile" evidence="6">
    <location>
        <begin position="258"/>
        <end position="423"/>
    </location>
</feature>
<dbReference type="Gene3D" id="3.40.395.10">
    <property type="entry name" value="Adenoviral Proteinase, Chain A"/>
    <property type="match status" value="1"/>
</dbReference>
<evidence type="ECO:0000259" key="6">
    <source>
        <dbReference type="PROSITE" id="PS50600"/>
    </source>
</evidence>
<accession>A0ABP0GAG0</accession>
<dbReference type="SUPFAM" id="SSF54001">
    <property type="entry name" value="Cysteine proteinases"/>
    <property type="match status" value="1"/>
</dbReference>
<evidence type="ECO:0000256" key="2">
    <source>
        <dbReference type="ARBA" id="ARBA00022670"/>
    </source>
</evidence>
<comment type="similarity">
    <text evidence="1">Belongs to the peptidase C48 family.</text>
</comment>
<dbReference type="Pfam" id="PF02902">
    <property type="entry name" value="Peptidase_C48"/>
    <property type="match status" value="1"/>
</dbReference>
<keyword evidence="3" id="KW-0378">Hydrolase</keyword>
<dbReference type="EMBL" id="CAWYQH010000108">
    <property type="protein sequence ID" value="CAK8688793.1"/>
    <property type="molecule type" value="Genomic_DNA"/>
</dbReference>
<evidence type="ECO:0000256" key="3">
    <source>
        <dbReference type="ARBA" id="ARBA00022801"/>
    </source>
</evidence>
<evidence type="ECO:0000256" key="4">
    <source>
        <dbReference type="ARBA" id="ARBA00022807"/>
    </source>
</evidence>
<evidence type="ECO:0000256" key="5">
    <source>
        <dbReference type="SAM" id="MobiDB-lite"/>
    </source>
</evidence>